<sequence length="113" mass="12390">MSFISFNFPTKRLVRTLIAVCFCALMFVSNAFPAFAVTSSPTKGEDKLLGIEKESQEVTLKKPMSLEETQKKASEGPNEVQGAADIEKMKNPSNTNATSFEQQVKKAVGNIKD</sequence>
<evidence type="ECO:0000313" key="3">
    <source>
        <dbReference type="EMBL" id="NQE37700.1"/>
    </source>
</evidence>
<comment type="caution">
    <text evidence="3">The sequence shown here is derived from an EMBL/GenBank/DDBJ whole genome shotgun (WGS) entry which is preliminary data.</text>
</comment>
<dbReference type="Proteomes" id="UP000702425">
    <property type="component" value="Unassembled WGS sequence"/>
</dbReference>
<organism evidence="3 4">
    <name type="scientific">Microcoleus asticus IPMA8</name>
    <dbReference type="NCBI Taxonomy" id="2563858"/>
    <lineage>
        <taxon>Bacteria</taxon>
        <taxon>Bacillati</taxon>
        <taxon>Cyanobacteriota</taxon>
        <taxon>Cyanophyceae</taxon>
        <taxon>Oscillatoriophycideae</taxon>
        <taxon>Oscillatoriales</taxon>
        <taxon>Microcoleaceae</taxon>
        <taxon>Microcoleus</taxon>
        <taxon>Microcoleus asticus</taxon>
    </lineage>
</organism>
<feature type="signal peptide" evidence="2">
    <location>
        <begin position="1"/>
        <end position="36"/>
    </location>
</feature>
<evidence type="ECO:0000256" key="1">
    <source>
        <dbReference type="SAM" id="MobiDB-lite"/>
    </source>
</evidence>
<dbReference type="EMBL" id="SRRZ01000146">
    <property type="protein sequence ID" value="NQE37700.1"/>
    <property type="molecule type" value="Genomic_DNA"/>
</dbReference>
<evidence type="ECO:0008006" key="5">
    <source>
        <dbReference type="Google" id="ProtNLM"/>
    </source>
</evidence>
<evidence type="ECO:0000313" key="4">
    <source>
        <dbReference type="Proteomes" id="UP000702425"/>
    </source>
</evidence>
<feature type="region of interest" description="Disordered" evidence="1">
    <location>
        <begin position="65"/>
        <end position="113"/>
    </location>
</feature>
<accession>A0ABX2D7V6</accession>
<evidence type="ECO:0000256" key="2">
    <source>
        <dbReference type="SAM" id="SignalP"/>
    </source>
</evidence>
<dbReference type="RefSeq" id="WP_172191951.1">
    <property type="nucleotide sequence ID" value="NZ_CAWPPK010000053.1"/>
</dbReference>
<proteinExistence type="predicted"/>
<feature type="chain" id="PRO_5046403961" description="Low temperature-induced protein" evidence="2">
    <location>
        <begin position="37"/>
        <end position="113"/>
    </location>
</feature>
<feature type="compositionally biased region" description="Basic and acidic residues" evidence="1">
    <location>
        <begin position="65"/>
        <end position="74"/>
    </location>
</feature>
<name>A0ABX2D7V6_9CYAN</name>
<feature type="compositionally biased region" description="Polar residues" evidence="1">
    <location>
        <begin position="91"/>
        <end position="102"/>
    </location>
</feature>
<keyword evidence="2" id="KW-0732">Signal</keyword>
<protein>
    <recommendedName>
        <fullName evidence="5">Low temperature-induced protein</fullName>
    </recommendedName>
</protein>
<reference evidence="3 4" key="1">
    <citation type="journal article" date="2020" name="Sci. Rep.">
        <title>A novel cyanobacterial geosmin producer, revising GeoA distribution and dispersion patterns in Bacteria.</title>
        <authorList>
            <person name="Churro C."/>
            <person name="Semedo-Aguiar A.P."/>
            <person name="Silva A.D."/>
            <person name="Pereira-Leal J.B."/>
            <person name="Leite R.B."/>
        </authorList>
    </citation>
    <scope>NUCLEOTIDE SEQUENCE [LARGE SCALE GENOMIC DNA]</scope>
    <source>
        <strain evidence="3 4">IPMA8</strain>
    </source>
</reference>
<gene>
    <name evidence="3" type="ORF">E5S67_05475</name>
</gene>
<keyword evidence="4" id="KW-1185">Reference proteome</keyword>